<reference evidence="4 5" key="1">
    <citation type="submission" date="2019-05" db="EMBL/GenBank/DDBJ databases">
        <title>Complete genome sequence of Pseudoalteromonas sp. 16-SW-7(T) isolated from the Okhotsk Sea, Russia.</title>
        <authorList>
            <person name="Nguyen T.H."/>
            <person name="Nedashkovskaya O.I."/>
            <person name="Kim S.-G."/>
        </authorList>
    </citation>
    <scope>NUCLEOTIDE SEQUENCE [LARGE SCALE GENOMIC DNA]</scope>
    <source>
        <strain evidence="4 5">16-SW-7</strain>
    </source>
</reference>
<evidence type="ECO:0000313" key="5">
    <source>
        <dbReference type="Proteomes" id="UP000310065"/>
    </source>
</evidence>
<dbReference type="KEGG" id="pdv:FFU37_02105"/>
<evidence type="ECO:0000256" key="1">
    <source>
        <dbReference type="SAM" id="Phobius"/>
    </source>
</evidence>
<keyword evidence="1" id="KW-1133">Transmembrane helix</keyword>
<evidence type="ECO:0000313" key="3">
    <source>
        <dbReference type="EMBL" id="MDP4482620.1"/>
    </source>
</evidence>
<dbReference type="EMBL" id="CP040558">
    <property type="protein sequence ID" value="QCU73326.1"/>
    <property type="molecule type" value="Genomic_DNA"/>
</dbReference>
<feature type="transmembrane region" description="Helical" evidence="1">
    <location>
        <begin position="12"/>
        <end position="29"/>
    </location>
</feature>
<dbReference type="InterPro" id="IPR051532">
    <property type="entry name" value="Ester_Hydrolysis_Enzymes"/>
</dbReference>
<evidence type="ECO:0000313" key="4">
    <source>
        <dbReference type="EMBL" id="QCU73326.1"/>
    </source>
</evidence>
<gene>
    <name evidence="4" type="ORF">FFU37_02105</name>
    <name evidence="3" type="ORF">QDH73_00985</name>
</gene>
<proteinExistence type="predicted"/>
<dbReference type="PANTHER" id="PTHR30383:SF5">
    <property type="entry name" value="SGNH HYDROLASE-TYPE ESTERASE DOMAIN-CONTAINING PROTEIN"/>
    <property type="match status" value="1"/>
</dbReference>
<dbReference type="EMBL" id="JASGWX010000001">
    <property type="protein sequence ID" value="MDP4482620.1"/>
    <property type="molecule type" value="Genomic_DNA"/>
</dbReference>
<dbReference type="RefSeq" id="WP_052201191.1">
    <property type="nucleotide sequence ID" value="NZ_CP040558.1"/>
</dbReference>
<evidence type="ECO:0000259" key="2">
    <source>
        <dbReference type="Pfam" id="PF13472"/>
    </source>
</evidence>
<dbReference type="GO" id="GO:0004622">
    <property type="term" value="F:phosphatidylcholine lysophospholipase activity"/>
    <property type="evidence" value="ECO:0007669"/>
    <property type="project" value="TreeGrafter"/>
</dbReference>
<feature type="domain" description="SGNH hydrolase-type esterase" evidence="2">
    <location>
        <begin position="67"/>
        <end position="226"/>
    </location>
</feature>
<keyword evidence="1" id="KW-0812">Transmembrane</keyword>
<reference evidence="3 6" key="2">
    <citation type="submission" date="2023-04" db="EMBL/GenBank/DDBJ databases">
        <title>Novel Pseudoalteromonas species isolated from Pacific coral.</title>
        <authorList>
            <person name="Videau P."/>
            <person name="Shlafstein M.D."/>
            <person name="Oline D.K."/>
            <person name="Strangman W.K."/>
            <person name="Hahnke R.L."/>
            <person name="Saw J.H."/>
            <person name="Ushijima B."/>
        </authorList>
    </citation>
    <scope>NUCLEOTIDE SEQUENCE [LARGE SCALE GENOMIC DNA]</scope>
    <source>
        <strain evidence="3 6">LMG 14908</strain>
    </source>
</reference>
<dbReference type="SUPFAM" id="SSF52266">
    <property type="entry name" value="SGNH hydrolase"/>
    <property type="match status" value="1"/>
</dbReference>
<dbReference type="Proteomes" id="UP000310065">
    <property type="component" value="Chromosome L1"/>
</dbReference>
<keyword evidence="6" id="KW-1185">Reference proteome</keyword>
<dbReference type="PANTHER" id="PTHR30383">
    <property type="entry name" value="THIOESTERASE 1/PROTEASE 1/LYSOPHOSPHOLIPASE L1"/>
    <property type="match status" value="1"/>
</dbReference>
<dbReference type="Gene3D" id="3.40.50.1110">
    <property type="entry name" value="SGNH hydrolase"/>
    <property type="match status" value="1"/>
</dbReference>
<evidence type="ECO:0000313" key="6">
    <source>
        <dbReference type="Proteomes" id="UP001242314"/>
    </source>
</evidence>
<dbReference type="Pfam" id="PF13472">
    <property type="entry name" value="Lipase_GDSL_2"/>
    <property type="match status" value="1"/>
</dbReference>
<dbReference type="GeneID" id="88774425"/>
<dbReference type="Proteomes" id="UP001242314">
    <property type="component" value="Unassembled WGS sequence"/>
</dbReference>
<accession>A0A4P9IYE7</accession>
<organism evidence="4 5">
    <name type="scientific">Pseudoalteromonas distincta</name>
    <dbReference type="NCBI Taxonomy" id="77608"/>
    <lineage>
        <taxon>Bacteria</taxon>
        <taxon>Pseudomonadati</taxon>
        <taxon>Pseudomonadota</taxon>
        <taxon>Gammaproteobacteria</taxon>
        <taxon>Alteromonadales</taxon>
        <taxon>Pseudoalteromonadaceae</taxon>
        <taxon>Pseudoalteromonas</taxon>
    </lineage>
</organism>
<keyword evidence="1" id="KW-0472">Membrane</keyword>
<dbReference type="InterPro" id="IPR036514">
    <property type="entry name" value="SGNH_hydro_sf"/>
</dbReference>
<dbReference type="InterPro" id="IPR013830">
    <property type="entry name" value="SGNH_hydro"/>
</dbReference>
<sequence>MNYKPSINTHQYTYFIFIAFIMWTALISFKANAETLIPFQSQWLKNHYGERTAHFKLQPLRKGDIVFVGDSITEQGLNWAIRFNDLRVRNRGISGDMTYGVLARLNELKAAPPKAIFLKIGVNDIFNFHYIKQVKNLSSISENIEKIVTQLNEALPNTQIYVQSILPDHRDFITQMAQTVNKQIKAIKHARFTYIDLHPAFLGAQGTLNEALTTDGTHLNEAGYALWAKQLAPIMKTLK</sequence>
<dbReference type="AlphaFoldDB" id="A0A4P9IYE7"/>
<protein>
    <submittedName>
        <fullName evidence="3">GDSL-type esterase/lipase family protein</fullName>
    </submittedName>
</protein>
<name>A0A4P9IYE7_9GAMM</name>